<dbReference type="AlphaFoldDB" id="A0A9N7G9L2"/>
<sequence length="119" mass="13875">MKILPTKSDIQFINTVIKYDILQYIDNPPKEPLHINEYIQRLSGYLRFIQHQEILPELYKPLEQHITACTKHYANNSISLSLDELAKEDTTTHFTSTDKIKDDLISLLGINNYELISEL</sequence>
<evidence type="ECO:0000313" key="2">
    <source>
        <dbReference type="Proteomes" id="UP000077462"/>
    </source>
</evidence>
<name>A0A9N7G9L2_RICCR</name>
<dbReference type="RefSeq" id="WP_017208720.1">
    <property type="nucleotide sequence ID" value="NZ_CP010972.1"/>
</dbReference>
<reference evidence="1 2" key="1">
    <citation type="journal article" date="2016" name="Genome Announc.">
        <title>Genome Sequence of the Tick-Borne Pathogen Rickettsia raoultii.</title>
        <authorList>
            <person name="El Karkouri K."/>
            <person name="Mediannikov O."/>
            <person name="Robert C."/>
            <person name="Raoult D."/>
            <person name="Fournier P.E."/>
        </authorList>
    </citation>
    <scope>NUCLEOTIDE SEQUENCE [LARGE SCALE GENOMIC DNA]</scope>
    <source>
        <strain evidence="1 2">Khabarovsk</strain>
    </source>
</reference>
<keyword evidence="1" id="KW-0614">Plasmid</keyword>
<protein>
    <submittedName>
        <fullName evidence="1">Uncharacterized protein</fullName>
    </submittedName>
</protein>
<dbReference type="EMBL" id="CP010972">
    <property type="protein sequence ID" value="AJQ52531.1"/>
    <property type="molecule type" value="Genomic_DNA"/>
</dbReference>
<dbReference type="Proteomes" id="UP000077462">
    <property type="component" value="Plasmid pRra3"/>
</dbReference>
<evidence type="ECO:0000313" key="1">
    <source>
        <dbReference type="EMBL" id="AJQ52531.1"/>
    </source>
</evidence>
<gene>
    <name evidence="1" type="ORF">UQ52_07895</name>
</gene>
<proteinExistence type="predicted"/>
<organism evidence="1 2">
    <name type="scientific">Rickettsia conorii subsp. raoultii</name>
    <dbReference type="NCBI Taxonomy" id="369822"/>
    <lineage>
        <taxon>Bacteria</taxon>
        <taxon>Pseudomonadati</taxon>
        <taxon>Pseudomonadota</taxon>
        <taxon>Alphaproteobacteria</taxon>
        <taxon>Rickettsiales</taxon>
        <taxon>Rickettsiaceae</taxon>
        <taxon>Rickettsieae</taxon>
        <taxon>Rickettsia</taxon>
        <taxon>spotted fever group</taxon>
    </lineage>
</organism>
<geneLocation type="plasmid" evidence="2">
    <name>prra3</name>
</geneLocation>
<accession>A0A9N7G9L2</accession>